<dbReference type="Gene3D" id="3.40.50.300">
    <property type="entry name" value="P-loop containing nucleotide triphosphate hydrolases"/>
    <property type="match status" value="1"/>
</dbReference>
<comment type="caution">
    <text evidence="2">The sequence shown here is derived from an EMBL/GenBank/DDBJ whole genome shotgun (WGS) entry which is preliminary data.</text>
</comment>
<gene>
    <name evidence="2" type="ORF">H9Q16_20080</name>
</gene>
<name>A0A927D8T0_9RHOB</name>
<accession>A0A927D8T0</accession>
<dbReference type="SUPFAM" id="SSF52540">
    <property type="entry name" value="P-loop containing nucleoside triphosphate hydrolases"/>
    <property type="match status" value="1"/>
</dbReference>
<feature type="domain" description="AAA+ ATPase" evidence="1">
    <location>
        <begin position="154"/>
        <end position="339"/>
    </location>
</feature>
<evidence type="ECO:0000313" key="2">
    <source>
        <dbReference type="EMBL" id="MBD3666238.1"/>
    </source>
</evidence>
<dbReference type="InterPro" id="IPR003593">
    <property type="entry name" value="AAA+_ATPase"/>
</dbReference>
<dbReference type="Proteomes" id="UP000635142">
    <property type="component" value="Unassembled WGS sequence"/>
</dbReference>
<dbReference type="RefSeq" id="WP_191077268.1">
    <property type="nucleotide sequence ID" value="NZ_JACTAG010000005.1"/>
</dbReference>
<dbReference type="SMART" id="SM00382">
    <property type="entry name" value="AAA"/>
    <property type="match status" value="1"/>
</dbReference>
<dbReference type="AlphaFoldDB" id="A0A927D8T0"/>
<protein>
    <submittedName>
        <fullName evidence="2">AAA family ATPase</fullName>
    </submittedName>
</protein>
<evidence type="ECO:0000259" key="1">
    <source>
        <dbReference type="SMART" id="SM00382"/>
    </source>
</evidence>
<keyword evidence="3" id="KW-1185">Reference proteome</keyword>
<evidence type="ECO:0000313" key="3">
    <source>
        <dbReference type="Proteomes" id="UP000635142"/>
    </source>
</evidence>
<organism evidence="2 3">
    <name type="scientific">Sulfitobacter aestuariivivens</name>
    <dbReference type="NCBI Taxonomy" id="2766981"/>
    <lineage>
        <taxon>Bacteria</taxon>
        <taxon>Pseudomonadati</taxon>
        <taxon>Pseudomonadota</taxon>
        <taxon>Alphaproteobacteria</taxon>
        <taxon>Rhodobacterales</taxon>
        <taxon>Roseobacteraceae</taxon>
        <taxon>Sulfitobacter</taxon>
    </lineage>
</organism>
<dbReference type="EMBL" id="JACTAG010000005">
    <property type="protein sequence ID" value="MBD3666238.1"/>
    <property type="molecule type" value="Genomic_DNA"/>
</dbReference>
<dbReference type="InterPro" id="IPR027417">
    <property type="entry name" value="P-loop_NTPase"/>
</dbReference>
<proteinExistence type="predicted"/>
<sequence length="425" mass="47813">MDLFEYDAPPRTVEETGLTTSFLIGLATKVFYEGGTLTPAEVGEVVKLPRIVCRQLINEMVSLNLLESQGLESEDIKSDIRYSLTDAGHKWALEAMMASQYVGPAPVTFERFCKQIERQSINHEEIHRSELEDALSHLVIPRHMMSQLGPAANSGRSILLYGEPGNGKTSIAEALGKSFKDVIFMPHATIVGNQIIRFFDETLHEVAELPEGATKLDTRWVPCHRPVVISGGELTLDMLDLRFEATSRFYEAPMHLKALGGVFVLDDFGRQVSTPQEFLNRWIVPLEKGFDIMSLHTGKKFTIPFDQLVVFSSNMIPEELGDGAALRRIYFKIMVPSPTREEYVQIFSDACNERGIEFKPDVVNTFFDQQYEAKDIVTSGAHPGFLLQHVKAICRYLDRDAELTVDLLEIAWKNVAKSKRRDAIG</sequence>
<reference evidence="2" key="1">
    <citation type="submission" date="2020-08" db="EMBL/GenBank/DDBJ databases">
        <title>Sulfitobacter aestuariivivens sp. nov., isolated from a tidal flat.</title>
        <authorList>
            <person name="Park S."/>
            <person name="Yoon J.-H."/>
        </authorList>
    </citation>
    <scope>NUCLEOTIDE SEQUENCE</scope>
    <source>
        <strain evidence="2">TSTF-M16</strain>
    </source>
</reference>